<evidence type="ECO:0000256" key="1">
    <source>
        <dbReference type="SAM" id="MobiDB-lite"/>
    </source>
</evidence>
<accession>A0A6A6XHN9</accession>
<dbReference type="EMBL" id="MU001848">
    <property type="protein sequence ID" value="KAF2795778.1"/>
    <property type="molecule type" value="Genomic_DNA"/>
</dbReference>
<dbReference type="AlphaFoldDB" id="A0A6A6XHN9"/>
<proteinExistence type="predicted"/>
<keyword evidence="3" id="KW-1185">Reference proteome</keyword>
<name>A0A6A6XHN9_9PLEO</name>
<protein>
    <submittedName>
        <fullName evidence="2">Uncharacterized protein</fullName>
    </submittedName>
</protein>
<evidence type="ECO:0000313" key="2">
    <source>
        <dbReference type="EMBL" id="KAF2795778.1"/>
    </source>
</evidence>
<organism evidence="2 3">
    <name type="scientific">Melanomma pulvis-pyrius CBS 109.77</name>
    <dbReference type="NCBI Taxonomy" id="1314802"/>
    <lineage>
        <taxon>Eukaryota</taxon>
        <taxon>Fungi</taxon>
        <taxon>Dikarya</taxon>
        <taxon>Ascomycota</taxon>
        <taxon>Pezizomycotina</taxon>
        <taxon>Dothideomycetes</taxon>
        <taxon>Pleosporomycetidae</taxon>
        <taxon>Pleosporales</taxon>
        <taxon>Melanommataceae</taxon>
        <taxon>Melanomma</taxon>
    </lineage>
</organism>
<reference evidence="2" key="1">
    <citation type="journal article" date="2020" name="Stud. Mycol.">
        <title>101 Dothideomycetes genomes: a test case for predicting lifestyles and emergence of pathogens.</title>
        <authorList>
            <person name="Haridas S."/>
            <person name="Albert R."/>
            <person name="Binder M."/>
            <person name="Bloem J."/>
            <person name="Labutti K."/>
            <person name="Salamov A."/>
            <person name="Andreopoulos B."/>
            <person name="Baker S."/>
            <person name="Barry K."/>
            <person name="Bills G."/>
            <person name="Bluhm B."/>
            <person name="Cannon C."/>
            <person name="Castanera R."/>
            <person name="Culley D."/>
            <person name="Daum C."/>
            <person name="Ezra D."/>
            <person name="Gonzalez J."/>
            <person name="Henrissat B."/>
            <person name="Kuo A."/>
            <person name="Liang C."/>
            <person name="Lipzen A."/>
            <person name="Lutzoni F."/>
            <person name="Magnuson J."/>
            <person name="Mondo S."/>
            <person name="Nolan M."/>
            <person name="Ohm R."/>
            <person name="Pangilinan J."/>
            <person name="Park H.-J."/>
            <person name="Ramirez L."/>
            <person name="Alfaro M."/>
            <person name="Sun H."/>
            <person name="Tritt A."/>
            <person name="Yoshinaga Y."/>
            <person name="Zwiers L.-H."/>
            <person name="Turgeon B."/>
            <person name="Goodwin S."/>
            <person name="Spatafora J."/>
            <person name="Crous P."/>
            <person name="Grigoriev I."/>
        </authorList>
    </citation>
    <scope>NUCLEOTIDE SEQUENCE</scope>
    <source>
        <strain evidence="2">CBS 109.77</strain>
    </source>
</reference>
<sequence length="198" mass="22000">MACTEPRNSLAKVAEFTTMKRSEGIRHGVYSGETCRARVVGCLSGRVSRLSGCWTCQCTLRAYSTEPGNRRTKRDRPGPGPERSMVTKEGKEWVGCRAGNIGRVICVPLKSAGLSTGHGLRGVLRPQATADGRRDDYGCNCSVKTGMCWWKNARIRRRSADRWRLSEIKSECGKCRSDGRRRRSSSRGRIECRGVDAI</sequence>
<gene>
    <name evidence="2" type="ORF">K505DRAFT_8523</name>
</gene>
<dbReference type="Proteomes" id="UP000799757">
    <property type="component" value="Unassembled WGS sequence"/>
</dbReference>
<feature type="region of interest" description="Disordered" evidence="1">
    <location>
        <begin position="67"/>
        <end position="87"/>
    </location>
</feature>
<evidence type="ECO:0000313" key="3">
    <source>
        <dbReference type="Proteomes" id="UP000799757"/>
    </source>
</evidence>